<protein>
    <submittedName>
        <fullName evidence="1">Uncharacterized protein</fullName>
    </submittedName>
</protein>
<gene>
    <name evidence="1" type="ORF">CUMW_178560</name>
</gene>
<dbReference type="Proteomes" id="UP000236630">
    <property type="component" value="Unassembled WGS sequence"/>
</dbReference>
<organism evidence="1 2">
    <name type="scientific">Citrus unshiu</name>
    <name type="common">Satsuma mandarin</name>
    <name type="synonym">Citrus nobilis var. unshiu</name>
    <dbReference type="NCBI Taxonomy" id="55188"/>
    <lineage>
        <taxon>Eukaryota</taxon>
        <taxon>Viridiplantae</taxon>
        <taxon>Streptophyta</taxon>
        <taxon>Embryophyta</taxon>
        <taxon>Tracheophyta</taxon>
        <taxon>Spermatophyta</taxon>
        <taxon>Magnoliopsida</taxon>
        <taxon>eudicotyledons</taxon>
        <taxon>Gunneridae</taxon>
        <taxon>Pentapetalae</taxon>
        <taxon>rosids</taxon>
        <taxon>malvids</taxon>
        <taxon>Sapindales</taxon>
        <taxon>Rutaceae</taxon>
        <taxon>Aurantioideae</taxon>
        <taxon>Citrus</taxon>
    </lineage>
</organism>
<dbReference type="EMBL" id="BDQV01000159">
    <property type="protein sequence ID" value="GAY57323.1"/>
    <property type="molecule type" value="Genomic_DNA"/>
</dbReference>
<comment type="caution">
    <text evidence="1">The sequence shown here is derived from an EMBL/GenBank/DDBJ whole genome shotgun (WGS) entry which is preliminary data.</text>
</comment>
<name>A0A2H5PYA6_CITUN</name>
<evidence type="ECO:0000313" key="1">
    <source>
        <dbReference type="EMBL" id="GAY57323.1"/>
    </source>
</evidence>
<accession>A0A2H5PYA6</accession>
<reference evidence="1 2" key="1">
    <citation type="journal article" date="2017" name="Front. Genet.">
        <title>Draft sequencing of the heterozygous diploid genome of Satsuma (Citrus unshiu Marc.) using a hybrid assembly approach.</title>
        <authorList>
            <person name="Shimizu T."/>
            <person name="Tanizawa Y."/>
            <person name="Mochizuki T."/>
            <person name="Nagasaki H."/>
            <person name="Yoshioka T."/>
            <person name="Toyoda A."/>
            <person name="Fujiyama A."/>
            <person name="Kaminuma E."/>
            <person name="Nakamura Y."/>
        </authorList>
    </citation>
    <scope>NUCLEOTIDE SEQUENCE [LARGE SCALE GENOMIC DNA]</scope>
    <source>
        <strain evidence="2">cv. Miyagawa wase</strain>
    </source>
</reference>
<sequence>MYLIWLNNGCYLLRFMGLTESVTNAALERIAMRAGLTSAIPKTLMLSRFTLILPATILPTLPAFRLQTPF</sequence>
<keyword evidence="2" id="KW-1185">Reference proteome</keyword>
<proteinExistence type="predicted"/>
<dbReference type="AlphaFoldDB" id="A0A2H5PYA6"/>
<evidence type="ECO:0000313" key="2">
    <source>
        <dbReference type="Proteomes" id="UP000236630"/>
    </source>
</evidence>